<dbReference type="EnsemblProtists" id="EKX31874">
    <property type="protein sequence ID" value="EKX31874"/>
    <property type="gene ID" value="GUITHDRAFT_121947"/>
</dbReference>
<dbReference type="InterPro" id="IPR043203">
    <property type="entry name" value="VGCC_Ca_Na"/>
</dbReference>
<feature type="domain" description="PH" evidence="8">
    <location>
        <begin position="30"/>
        <end position="176"/>
    </location>
</feature>
<evidence type="ECO:0000256" key="7">
    <source>
        <dbReference type="SAM" id="Phobius"/>
    </source>
</evidence>
<keyword evidence="11" id="KW-1185">Reference proteome</keyword>
<feature type="region of interest" description="Disordered" evidence="6">
    <location>
        <begin position="529"/>
        <end position="559"/>
    </location>
</feature>
<feature type="region of interest" description="Disordered" evidence="6">
    <location>
        <begin position="456"/>
        <end position="515"/>
    </location>
</feature>
<gene>
    <name evidence="9" type="ORF">GUITHDRAFT_121947</name>
</gene>
<feature type="compositionally biased region" description="Basic and acidic residues" evidence="6">
    <location>
        <begin position="472"/>
        <end position="484"/>
    </location>
</feature>
<keyword evidence="4 7" id="KW-0472">Membrane</keyword>
<dbReference type="PANTHER" id="PTHR10037:SF62">
    <property type="entry name" value="SODIUM CHANNEL PROTEIN 60E"/>
    <property type="match status" value="1"/>
</dbReference>
<evidence type="ECO:0000256" key="4">
    <source>
        <dbReference type="ARBA" id="ARBA00023136"/>
    </source>
</evidence>
<dbReference type="SUPFAM" id="SSF50729">
    <property type="entry name" value="PH domain-like"/>
    <property type="match status" value="1"/>
</dbReference>
<keyword evidence="3 7" id="KW-1133">Transmembrane helix</keyword>
<reference evidence="9 11" key="1">
    <citation type="journal article" date="2012" name="Nature">
        <title>Algal genomes reveal evolutionary mosaicism and the fate of nucleomorphs.</title>
        <authorList>
            <consortium name="DOE Joint Genome Institute"/>
            <person name="Curtis B.A."/>
            <person name="Tanifuji G."/>
            <person name="Burki F."/>
            <person name="Gruber A."/>
            <person name="Irimia M."/>
            <person name="Maruyama S."/>
            <person name="Arias M.C."/>
            <person name="Ball S.G."/>
            <person name="Gile G.H."/>
            <person name="Hirakawa Y."/>
            <person name="Hopkins J.F."/>
            <person name="Kuo A."/>
            <person name="Rensing S.A."/>
            <person name="Schmutz J."/>
            <person name="Symeonidi A."/>
            <person name="Elias M."/>
            <person name="Eveleigh R.J."/>
            <person name="Herman E.K."/>
            <person name="Klute M.J."/>
            <person name="Nakayama T."/>
            <person name="Obornik M."/>
            <person name="Reyes-Prieto A."/>
            <person name="Armbrust E.V."/>
            <person name="Aves S.J."/>
            <person name="Beiko R.G."/>
            <person name="Coutinho P."/>
            <person name="Dacks J.B."/>
            <person name="Durnford D.G."/>
            <person name="Fast N.M."/>
            <person name="Green B.R."/>
            <person name="Grisdale C.J."/>
            <person name="Hempel F."/>
            <person name="Henrissat B."/>
            <person name="Hoppner M.P."/>
            <person name="Ishida K."/>
            <person name="Kim E."/>
            <person name="Koreny L."/>
            <person name="Kroth P.G."/>
            <person name="Liu Y."/>
            <person name="Malik S.B."/>
            <person name="Maier U.G."/>
            <person name="McRose D."/>
            <person name="Mock T."/>
            <person name="Neilson J.A."/>
            <person name="Onodera N.T."/>
            <person name="Poole A.M."/>
            <person name="Pritham E.J."/>
            <person name="Richards T.A."/>
            <person name="Rocap G."/>
            <person name="Roy S.W."/>
            <person name="Sarai C."/>
            <person name="Schaack S."/>
            <person name="Shirato S."/>
            <person name="Slamovits C.H."/>
            <person name="Spencer D.F."/>
            <person name="Suzuki S."/>
            <person name="Worden A.Z."/>
            <person name="Zauner S."/>
            <person name="Barry K."/>
            <person name="Bell C."/>
            <person name="Bharti A.K."/>
            <person name="Crow J.A."/>
            <person name="Grimwood J."/>
            <person name="Kramer R."/>
            <person name="Lindquist E."/>
            <person name="Lucas S."/>
            <person name="Salamov A."/>
            <person name="McFadden G.I."/>
            <person name="Lane C.E."/>
            <person name="Keeling P.J."/>
            <person name="Gray M.W."/>
            <person name="Grigoriev I.V."/>
            <person name="Archibald J.M."/>
        </authorList>
    </citation>
    <scope>NUCLEOTIDE SEQUENCE</scope>
    <source>
        <strain evidence="9 11">CCMP2712</strain>
    </source>
</reference>
<dbReference type="Gene3D" id="1.20.120.350">
    <property type="entry name" value="Voltage-gated potassium channels. Chain C"/>
    <property type="match status" value="1"/>
</dbReference>
<dbReference type="AlphaFoldDB" id="L1I7L3"/>
<dbReference type="GO" id="GO:0005248">
    <property type="term" value="F:voltage-gated sodium channel activity"/>
    <property type="evidence" value="ECO:0007669"/>
    <property type="project" value="TreeGrafter"/>
</dbReference>
<dbReference type="HOGENOM" id="CLU_015302_0_0_1"/>
<feature type="transmembrane region" description="Helical" evidence="7">
    <location>
        <begin position="201"/>
        <end position="220"/>
    </location>
</feature>
<dbReference type="SMART" id="SM00233">
    <property type="entry name" value="PH"/>
    <property type="match status" value="1"/>
</dbReference>
<feature type="transmembrane region" description="Helical" evidence="7">
    <location>
        <begin position="272"/>
        <end position="289"/>
    </location>
</feature>
<dbReference type="RefSeq" id="XP_005818854.1">
    <property type="nucleotide sequence ID" value="XM_005818797.1"/>
</dbReference>
<dbReference type="PROSITE" id="PS50003">
    <property type="entry name" value="PH_DOMAIN"/>
    <property type="match status" value="1"/>
</dbReference>
<dbReference type="OrthoDB" id="10068803at2759"/>
<dbReference type="InterPro" id="IPR001849">
    <property type="entry name" value="PH_domain"/>
</dbReference>
<sequence>MMGIRHGHVKKNEENDESAAKLPQASECSLVSELGRQVASSLSPVGVTWQKRRVMLSQTRINFGKADTDLLIDFIPLVEVKSVVHNVRKRHDDQGSLKQQERDGRRSKKLKKADMQFSDQIYFAGDDEEEDEEEEPNVFTVYTIPNGRNSGRPTVLRAGDKQELEKWLAGIEHAKKVAERIELAKGDVGMLARERRLARELYESFGFQLAIGLVIFFSYVASLANAQLLPESGSDMDRNFRIIELAVTAVFTLELVVNLFGHWFNKFFRDGWNVFDFVVVILALASVIFDQIPAINVLRLVRVFKMSEKFFRCSFISKDEIDGRKRSIQNLQQLIFAVKMLISFVDQMEKKDVGASAMKQTKTRKQILDKLFKSSMCTSFAAWKSAVFDPQEEQEEQEEAKEKEEKSKNCCMNLERKISSMQQRLDRMVEEEEQVKSQLGKILSILEKGEHKSAPHSVFVLPPEPRSLPVIHRGEGGEGGRREGGSGGRRGSKDVEVRKGARRNGRSRTDLGDHQTQIIMENGHCYFSGRRNVPLPEEEAGERRRRKDSSSQLSTPRDGCGRVLIKVPWTSLAQQAVSKEHARSQPQLLPSDCRDSSVSLLLLDSKFVFLEAFQGVASAVQETRVQLGASWEESCAAAMEEMEWRLMREEEVDLQQNILVDLSSSDLLVQRRFISACPRTHGWHRARGQR</sequence>
<dbReference type="PANTHER" id="PTHR10037">
    <property type="entry name" value="VOLTAGE-GATED CATION CHANNEL CALCIUM AND SODIUM"/>
    <property type="match status" value="1"/>
</dbReference>
<reference evidence="10" key="3">
    <citation type="submission" date="2015-06" db="UniProtKB">
        <authorList>
            <consortium name="EnsemblProtists"/>
        </authorList>
    </citation>
    <scope>IDENTIFICATION</scope>
</reference>
<reference evidence="11" key="2">
    <citation type="submission" date="2012-11" db="EMBL/GenBank/DDBJ databases">
        <authorList>
            <person name="Kuo A."/>
            <person name="Curtis B.A."/>
            <person name="Tanifuji G."/>
            <person name="Burki F."/>
            <person name="Gruber A."/>
            <person name="Irimia M."/>
            <person name="Maruyama S."/>
            <person name="Arias M.C."/>
            <person name="Ball S.G."/>
            <person name="Gile G.H."/>
            <person name="Hirakawa Y."/>
            <person name="Hopkins J.F."/>
            <person name="Rensing S.A."/>
            <person name="Schmutz J."/>
            <person name="Symeonidi A."/>
            <person name="Elias M."/>
            <person name="Eveleigh R.J."/>
            <person name="Herman E.K."/>
            <person name="Klute M.J."/>
            <person name="Nakayama T."/>
            <person name="Obornik M."/>
            <person name="Reyes-Prieto A."/>
            <person name="Armbrust E.V."/>
            <person name="Aves S.J."/>
            <person name="Beiko R.G."/>
            <person name="Coutinho P."/>
            <person name="Dacks J.B."/>
            <person name="Durnford D.G."/>
            <person name="Fast N.M."/>
            <person name="Green B.R."/>
            <person name="Grisdale C."/>
            <person name="Hempe F."/>
            <person name="Henrissat B."/>
            <person name="Hoppner M.P."/>
            <person name="Ishida K.-I."/>
            <person name="Kim E."/>
            <person name="Koreny L."/>
            <person name="Kroth P.G."/>
            <person name="Liu Y."/>
            <person name="Malik S.-B."/>
            <person name="Maier U.G."/>
            <person name="McRose D."/>
            <person name="Mock T."/>
            <person name="Neilson J.A."/>
            <person name="Onodera N.T."/>
            <person name="Poole A.M."/>
            <person name="Pritham E.J."/>
            <person name="Richards T.A."/>
            <person name="Rocap G."/>
            <person name="Roy S.W."/>
            <person name="Sarai C."/>
            <person name="Schaack S."/>
            <person name="Shirato S."/>
            <person name="Slamovits C.H."/>
            <person name="Spencer D.F."/>
            <person name="Suzuki S."/>
            <person name="Worden A.Z."/>
            <person name="Zauner S."/>
            <person name="Barry K."/>
            <person name="Bell C."/>
            <person name="Bharti A.K."/>
            <person name="Crow J.A."/>
            <person name="Grimwood J."/>
            <person name="Kramer R."/>
            <person name="Lindquist E."/>
            <person name="Lucas S."/>
            <person name="Salamov A."/>
            <person name="McFadden G.I."/>
            <person name="Lane C.E."/>
            <person name="Keeling P.J."/>
            <person name="Gray M.W."/>
            <person name="Grigoriev I.V."/>
            <person name="Archibald J.M."/>
        </authorList>
    </citation>
    <scope>NUCLEOTIDE SEQUENCE</scope>
    <source>
        <strain evidence="11">CCMP2712</strain>
    </source>
</reference>
<evidence type="ECO:0000256" key="2">
    <source>
        <dbReference type="ARBA" id="ARBA00022692"/>
    </source>
</evidence>
<keyword evidence="5" id="KW-0175">Coiled coil</keyword>
<evidence type="ECO:0000256" key="3">
    <source>
        <dbReference type="ARBA" id="ARBA00022989"/>
    </source>
</evidence>
<dbReference type="EMBL" id="JH993229">
    <property type="protein sequence ID" value="EKX31874.1"/>
    <property type="molecule type" value="Genomic_DNA"/>
</dbReference>
<dbReference type="SUPFAM" id="SSF81324">
    <property type="entry name" value="Voltage-gated potassium channels"/>
    <property type="match status" value="1"/>
</dbReference>
<evidence type="ECO:0000259" key="8">
    <source>
        <dbReference type="PROSITE" id="PS50003"/>
    </source>
</evidence>
<dbReference type="GO" id="GO:0001518">
    <property type="term" value="C:voltage-gated sodium channel complex"/>
    <property type="evidence" value="ECO:0007669"/>
    <property type="project" value="TreeGrafter"/>
</dbReference>
<dbReference type="GeneID" id="17288587"/>
<evidence type="ECO:0000313" key="10">
    <source>
        <dbReference type="EnsemblProtists" id="EKX31874"/>
    </source>
</evidence>
<accession>L1I7L3</accession>
<dbReference type="PaxDb" id="55529-EKX31874"/>
<name>L1I7L3_GUITC</name>
<feature type="transmembrane region" description="Helical" evidence="7">
    <location>
        <begin position="240"/>
        <end position="260"/>
    </location>
</feature>
<dbReference type="InterPro" id="IPR005821">
    <property type="entry name" value="Ion_trans_dom"/>
</dbReference>
<dbReference type="InterPro" id="IPR027359">
    <property type="entry name" value="Volt_channel_dom_sf"/>
</dbReference>
<feature type="region of interest" description="Disordered" evidence="6">
    <location>
        <begin position="89"/>
        <end position="112"/>
    </location>
</feature>
<protein>
    <recommendedName>
        <fullName evidence="8">PH domain-containing protein</fullName>
    </recommendedName>
</protein>
<feature type="coiled-coil region" evidence="5">
    <location>
        <begin position="411"/>
        <end position="438"/>
    </location>
</feature>
<evidence type="ECO:0000256" key="6">
    <source>
        <dbReference type="SAM" id="MobiDB-lite"/>
    </source>
</evidence>
<feature type="region of interest" description="Disordered" evidence="6">
    <location>
        <begin position="1"/>
        <end position="23"/>
    </location>
</feature>
<evidence type="ECO:0000256" key="5">
    <source>
        <dbReference type="SAM" id="Coils"/>
    </source>
</evidence>
<dbReference type="Pfam" id="PF00520">
    <property type="entry name" value="Ion_trans"/>
    <property type="match status" value="1"/>
</dbReference>
<comment type="subcellular location">
    <subcellularLocation>
        <location evidence="1">Membrane</location>
        <topology evidence="1">Multi-pass membrane protein</topology>
    </subcellularLocation>
</comment>
<dbReference type="KEGG" id="gtt:GUITHDRAFT_121947"/>
<feature type="compositionally biased region" description="Basic and acidic residues" evidence="6">
    <location>
        <begin position="90"/>
        <end position="104"/>
    </location>
</feature>
<evidence type="ECO:0000256" key="1">
    <source>
        <dbReference type="ARBA" id="ARBA00004141"/>
    </source>
</evidence>
<evidence type="ECO:0000313" key="11">
    <source>
        <dbReference type="Proteomes" id="UP000011087"/>
    </source>
</evidence>
<evidence type="ECO:0000313" key="9">
    <source>
        <dbReference type="EMBL" id="EKX31874.1"/>
    </source>
</evidence>
<organism evidence="9">
    <name type="scientific">Guillardia theta (strain CCMP2712)</name>
    <name type="common">Cryptophyte</name>
    <dbReference type="NCBI Taxonomy" id="905079"/>
    <lineage>
        <taxon>Eukaryota</taxon>
        <taxon>Cryptophyceae</taxon>
        <taxon>Pyrenomonadales</taxon>
        <taxon>Geminigeraceae</taxon>
        <taxon>Guillardia</taxon>
    </lineage>
</organism>
<keyword evidence="2 7" id="KW-0812">Transmembrane</keyword>
<dbReference type="Proteomes" id="UP000011087">
    <property type="component" value="Unassembled WGS sequence"/>
</dbReference>
<proteinExistence type="predicted"/>